<sequence length="213" mass="23494">MKARSDALLKPAQARYLEGLLPERDPVARAIEAHARAHGVPIVDPEVGVFLYIAARSAGVRRALEIGTATGYSALWIARALPPEGRLVTIDIDPERQAFARERWQEAGVSERVETRLGPALEVLPTLQGPFDLLFIDAVKQEYRAYLERALPLLQPGAVVLADNVLWKGRIAEGRRDAETEALRAFNAFVTRHPRLTALLLPIGDGLLYAIVH</sequence>
<name>F2NQR8_MARHT</name>
<accession>F2NQR8</accession>
<dbReference type="GO" id="GO:0008171">
    <property type="term" value="F:O-methyltransferase activity"/>
    <property type="evidence" value="ECO:0007669"/>
    <property type="project" value="InterPro"/>
</dbReference>
<dbReference type="CDD" id="cd02440">
    <property type="entry name" value="AdoMet_MTases"/>
    <property type="match status" value="1"/>
</dbReference>
<dbReference type="SUPFAM" id="SSF53335">
    <property type="entry name" value="S-adenosyl-L-methionine-dependent methyltransferases"/>
    <property type="match status" value="1"/>
</dbReference>
<dbReference type="PANTHER" id="PTHR10509:SF14">
    <property type="entry name" value="CAFFEOYL-COA O-METHYLTRANSFERASE 3-RELATED"/>
    <property type="match status" value="1"/>
</dbReference>
<evidence type="ECO:0000256" key="3">
    <source>
        <dbReference type="ARBA" id="ARBA00022691"/>
    </source>
</evidence>
<evidence type="ECO:0000313" key="5">
    <source>
        <dbReference type="Proteomes" id="UP000007030"/>
    </source>
</evidence>
<dbReference type="RefSeq" id="WP_013704329.1">
    <property type="nucleotide sequence ID" value="NC_015387.1"/>
</dbReference>
<dbReference type="eggNOG" id="COG4122">
    <property type="taxonomic scope" value="Bacteria"/>
</dbReference>
<keyword evidence="3" id="KW-0949">S-adenosyl-L-methionine</keyword>
<evidence type="ECO:0000313" key="4">
    <source>
        <dbReference type="EMBL" id="AEB12282.1"/>
    </source>
</evidence>
<dbReference type="Proteomes" id="UP000007030">
    <property type="component" value="Chromosome"/>
</dbReference>
<dbReference type="Pfam" id="PF01596">
    <property type="entry name" value="Methyltransf_3"/>
    <property type="match status" value="1"/>
</dbReference>
<dbReference type="AlphaFoldDB" id="F2NQR8"/>
<keyword evidence="1" id="KW-0489">Methyltransferase</keyword>
<keyword evidence="5" id="KW-1185">Reference proteome</keyword>
<dbReference type="InterPro" id="IPR050362">
    <property type="entry name" value="Cation-dep_OMT"/>
</dbReference>
<dbReference type="KEGG" id="mhd:Marky_1547"/>
<dbReference type="InterPro" id="IPR002935">
    <property type="entry name" value="SAM_O-MeTrfase"/>
</dbReference>
<organism evidence="4 5">
    <name type="scientific">Marinithermus hydrothermalis (strain DSM 14884 / JCM 11576 / T1)</name>
    <dbReference type="NCBI Taxonomy" id="869210"/>
    <lineage>
        <taxon>Bacteria</taxon>
        <taxon>Thermotogati</taxon>
        <taxon>Deinococcota</taxon>
        <taxon>Deinococci</taxon>
        <taxon>Thermales</taxon>
        <taxon>Thermaceae</taxon>
        <taxon>Marinithermus</taxon>
    </lineage>
</organism>
<protein>
    <submittedName>
        <fullName evidence="4">O-methyltransferase family 3</fullName>
    </submittedName>
</protein>
<dbReference type="STRING" id="869210.Marky_1547"/>
<dbReference type="InterPro" id="IPR029063">
    <property type="entry name" value="SAM-dependent_MTases_sf"/>
</dbReference>
<dbReference type="GO" id="GO:0032259">
    <property type="term" value="P:methylation"/>
    <property type="evidence" value="ECO:0007669"/>
    <property type="project" value="UniProtKB-KW"/>
</dbReference>
<evidence type="ECO:0000256" key="1">
    <source>
        <dbReference type="ARBA" id="ARBA00022603"/>
    </source>
</evidence>
<dbReference type="GO" id="GO:0008757">
    <property type="term" value="F:S-adenosylmethionine-dependent methyltransferase activity"/>
    <property type="evidence" value="ECO:0007669"/>
    <property type="project" value="TreeGrafter"/>
</dbReference>
<dbReference type="PROSITE" id="PS51682">
    <property type="entry name" value="SAM_OMT_I"/>
    <property type="match status" value="1"/>
</dbReference>
<dbReference type="EMBL" id="CP002630">
    <property type="protein sequence ID" value="AEB12282.1"/>
    <property type="molecule type" value="Genomic_DNA"/>
</dbReference>
<dbReference type="Gene3D" id="3.40.50.150">
    <property type="entry name" value="Vaccinia Virus protein VP39"/>
    <property type="match status" value="1"/>
</dbReference>
<keyword evidence="2" id="KW-0808">Transferase</keyword>
<dbReference type="OrthoDB" id="9799672at2"/>
<gene>
    <name evidence="4" type="ordered locus">Marky_1547</name>
</gene>
<dbReference type="HOGENOM" id="CLU_067676_4_0_0"/>
<proteinExistence type="predicted"/>
<reference evidence="4 5" key="1">
    <citation type="journal article" date="2012" name="Stand. Genomic Sci.">
        <title>Complete genome sequence of the aerobic, heterotroph Marinithermus hydrothermalis type strain (T1(T)) from a deep-sea hydrothermal vent chimney.</title>
        <authorList>
            <person name="Copeland A."/>
            <person name="Gu W."/>
            <person name="Yasawong M."/>
            <person name="Lapidus A."/>
            <person name="Lucas S."/>
            <person name="Deshpande S."/>
            <person name="Pagani I."/>
            <person name="Tapia R."/>
            <person name="Cheng J.F."/>
            <person name="Goodwin L.A."/>
            <person name="Pitluck S."/>
            <person name="Liolios K."/>
            <person name="Ivanova N."/>
            <person name="Mavromatis K."/>
            <person name="Mikhailova N."/>
            <person name="Pati A."/>
            <person name="Chen A."/>
            <person name="Palaniappan K."/>
            <person name="Land M."/>
            <person name="Pan C."/>
            <person name="Brambilla E.M."/>
            <person name="Rohde M."/>
            <person name="Tindall B.J."/>
            <person name="Sikorski J."/>
            <person name="Goker M."/>
            <person name="Detter J.C."/>
            <person name="Bristow J."/>
            <person name="Eisen J.A."/>
            <person name="Markowitz V."/>
            <person name="Hugenholtz P."/>
            <person name="Kyrpides N.C."/>
            <person name="Klenk H.P."/>
            <person name="Woyke T."/>
        </authorList>
    </citation>
    <scope>NUCLEOTIDE SEQUENCE [LARGE SCALE GENOMIC DNA]</scope>
    <source>
        <strain evidence="5">DSM 14884 / JCM 11576 / T1</strain>
    </source>
</reference>
<dbReference type="PANTHER" id="PTHR10509">
    <property type="entry name" value="O-METHYLTRANSFERASE-RELATED"/>
    <property type="match status" value="1"/>
</dbReference>
<evidence type="ECO:0000256" key="2">
    <source>
        <dbReference type="ARBA" id="ARBA00022679"/>
    </source>
</evidence>